<evidence type="ECO:0000256" key="2">
    <source>
        <dbReference type="SAM" id="Phobius"/>
    </source>
</evidence>
<keyword evidence="2" id="KW-1133">Transmembrane helix</keyword>
<feature type="transmembrane region" description="Helical" evidence="2">
    <location>
        <begin position="21"/>
        <end position="40"/>
    </location>
</feature>
<keyword evidence="2" id="KW-0472">Membrane</keyword>
<evidence type="ECO:0000256" key="1">
    <source>
        <dbReference type="SAM" id="Coils"/>
    </source>
</evidence>
<keyword evidence="1" id="KW-0175">Coiled coil</keyword>
<reference evidence="3" key="1">
    <citation type="submission" date="2016-10" db="EMBL/GenBank/DDBJ databases">
        <authorList>
            <person name="de Groot N.N."/>
        </authorList>
    </citation>
    <scope>NUCLEOTIDE SEQUENCE</scope>
</reference>
<accession>A0A1W1CYE7</accession>
<proteinExistence type="predicted"/>
<gene>
    <name evidence="3" type="ORF">MNB_SV-13-331</name>
</gene>
<feature type="coiled-coil region" evidence="1">
    <location>
        <begin position="66"/>
        <end position="110"/>
    </location>
</feature>
<keyword evidence="2" id="KW-0812">Transmembrane</keyword>
<sequence>MSKLFSLYKTLFHNDKLNIPALFFMGLGLFGIITLLSSFITDFLLFPFVLVASIASFFAMWYLNILGSLTEQVDKLEATVENLKGSNDKLHNELLALESLRENLKIYAKENKEDFSKVLKDINDSFNRLDNISKENEKVLIARVAQDLEFLDSKAGMKRDEYERFVNRIPNNLKAKFDELGYNSFDKVAGENNMVDYKEIKSIVQSVVA</sequence>
<name>A0A1W1CYE7_9ZZZZ</name>
<protein>
    <submittedName>
        <fullName evidence="3">Uncharacterized protein</fullName>
    </submittedName>
</protein>
<dbReference type="EMBL" id="FPHM01000169">
    <property type="protein sequence ID" value="SFV70745.1"/>
    <property type="molecule type" value="Genomic_DNA"/>
</dbReference>
<feature type="transmembrane region" description="Helical" evidence="2">
    <location>
        <begin position="46"/>
        <end position="66"/>
    </location>
</feature>
<evidence type="ECO:0000313" key="3">
    <source>
        <dbReference type="EMBL" id="SFV70745.1"/>
    </source>
</evidence>
<dbReference type="AlphaFoldDB" id="A0A1W1CYE7"/>
<organism evidence="3">
    <name type="scientific">hydrothermal vent metagenome</name>
    <dbReference type="NCBI Taxonomy" id="652676"/>
    <lineage>
        <taxon>unclassified sequences</taxon>
        <taxon>metagenomes</taxon>
        <taxon>ecological metagenomes</taxon>
    </lineage>
</organism>